<evidence type="ECO:0000313" key="3">
    <source>
        <dbReference type="Proteomes" id="UP001589789"/>
    </source>
</evidence>
<keyword evidence="3" id="KW-1185">Reference proteome</keyword>
<organism evidence="2 3">
    <name type="scientific">Muricoccus vinaceus</name>
    <dbReference type="NCBI Taxonomy" id="424704"/>
    <lineage>
        <taxon>Bacteria</taxon>
        <taxon>Pseudomonadati</taxon>
        <taxon>Pseudomonadota</taxon>
        <taxon>Alphaproteobacteria</taxon>
        <taxon>Acetobacterales</taxon>
        <taxon>Roseomonadaceae</taxon>
        <taxon>Muricoccus</taxon>
    </lineage>
</organism>
<sequence length="202" mass="20359">MAKRSSEESSQNKGRASAKSVPSHRARPDKGDAAKPKPASAAESALRRKPSAKPPARDGKADAAAKPVAKPVRAAKAEPPKAAGSASRPKPAAARLRATPRSTPPSPEATAFDGVFPSEQPAAQSPEPSAEQPTIASAPAARLFVPGPVTTAVRAAALTAATMATHFMAAMTLGTSMLGGAATPKVRPEPPASGKPGNDDRA</sequence>
<proteinExistence type="predicted"/>
<name>A0ABV6IPW8_9PROT</name>
<dbReference type="EMBL" id="JBHLVZ010000011">
    <property type="protein sequence ID" value="MFC0385659.1"/>
    <property type="molecule type" value="Genomic_DNA"/>
</dbReference>
<dbReference type="RefSeq" id="WP_377049807.1">
    <property type="nucleotide sequence ID" value="NZ_JBHLVZ010000011.1"/>
</dbReference>
<dbReference type="Proteomes" id="UP001589789">
    <property type="component" value="Unassembled WGS sequence"/>
</dbReference>
<feature type="compositionally biased region" description="Low complexity" evidence="1">
    <location>
        <begin position="64"/>
        <end position="74"/>
    </location>
</feature>
<feature type="compositionally biased region" description="Basic and acidic residues" evidence="1">
    <location>
        <begin position="26"/>
        <end position="35"/>
    </location>
</feature>
<evidence type="ECO:0000313" key="2">
    <source>
        <dbReference type="EMBL" id="MFC0385659.1"/>
    </source>
</evidence>
<feature type="region of interest" description="Disordered" evidence="1">
    <location>
        <begin position="178"/>
        <end position="202"/>
    </location>
</feature>
<gene>
    <name evidence="2" type="ORF">ACFFIC_08825</name>
</gene>
<feature type="region of interest" description="Disordered" evidence="1">
    <location>
        <begin position="1"/>
        <end position="137"/>
    </location>
</feature>
<reference evidence="2 3" key="1">
    <citation type="submission" date="2024-09" db="EMBL/GenBank/DDBJ databases">
        <authorList>
            <person name="Sun Q."/>
            <person name="Mori K."/>
        </authorList>
    </citation>
    <scope>NUCLEOTIDE SEQUENCE [LARGE SCALE GENOMIC DNA]</scope>
    <source>
        <strain evidence="2 3">CCM 7468</strain>
    </source>
</reference>
<protein>
    <submittedName>
        <fullName evidence="2">Uncharacterized protein</fullName>
    </submittedName>
</protein>
<evidence type="ECO:0000256" key="1">
    <source>
        <dbReference type="SAM" id="MobiDB-lite"/>
    </source>
</evidence>
<feature type="compositionally biased region" description="Polar residues" evidence="1">
    <location>
        <begin position="121"/>
        <end position="135"/>
    </location>
</feature>
<comment type="caution">
    <text evidence="2">The sequence shown here is derived from an EMBL/GenBank/DDBJ whole genome shotgun (WGS) entry which is preliminary data.</text>
</comment>
<accession>A0ABV6IPW8</accession>